<reference evidence="1" key="1">
    <citation type="submission" date="2021-05" db="UniProtKB">
        <authorList>
            <consortium name="EnsemblPlants"/>
        </authorList>
    </citation>
    <scope>IDENTIFICATION</scope>
    <source>
        <strain evidence="1">cv. B73</strain>
    </source>
</reference>
<dbReference type="Proteomes" id="UP000007305">
    <property type="component" value="Unassembled WGS sequence"/>
</dbReference>
<evidence type="ECO:0000313" key="1">
    <source>
        <dbReference type="EnsemblPlants" id="Zm00001eb434970_P001"/>
    </source>
</evidence>
<protein>
    <submittedName>
        <fullName evidence="1">Uncharacterized protein</fullName>
    </submittedName>
</protein>
<dbReference type="Gramene" id="Zm00001eb434970_T001">
    <property type="protein sequence ID" value="Zm00001eb434970_P001"/>
    <property type="gene ID" value="Zm00001eb434970"/>
</dbReference>
<keyword evidence="2" id="KW-1185">Reference proteome</keyword>
<organism evidence="1 2">
    <name type="scientific">Zea mays</name>
    <name type="common">Maize</name>
    <dbReference type="NCBI Taxonomy" id="4577"/>
    <lineage>
        <taxon>Eukaryota</taxon>
        <taxon>Viridiplantae</taxon>
        <taxon>Streptophyta</taxon>
        <taxon>Embryophyta</taxon>
        <taxon>Tracheophyta</taxon>
        <taxon>Spermatophyta</taxon>
        <taxon>Magnoliopsida</taxon>
        <taxon>Liliopsida</taxon>
        <taxon>Poales</taxon>
        <taxon>Poaceae</taxon>
        <taxon>PACMAD clade</taxon>
        <taxon>Panicoideae</taxon>
        <taxon>Andropogonodae</taxon>
        <taxon>Andropogoneae</taxon>
        <taxon>Tripsacinae</taxon>
        <taxon>Zea</taxon>
    </lineage>
</organism>
<name>A0A804RRI9_MAIZE</name>
<evidence type="ECO:0000313" key="2">
    <source>
        <dbReference type="Proteomes" id="UP000007305"/>
    </source>
</evidence>
<dbReference type="AlphaFoldDB" id="A0A804RRI9"/>
<sequence length="140" mass="15837">MVKKVPLEQLLFISSYFGSFLSSKRNEFRNGNTKKEKKRKCGKNDKKILEHQFERDDRSGSFILVMVLRNGIPKWPLTSRQSVKVLILQILLEQLVFLSEACDLVFDAASQGKSFLIVGTKKKSSGFSSISCNKVSLSLC</sequence>
<accession>A0A804RRI9</accession>
<proteinExistence type="predicted"/>
<dbReference type="Gene3D" id="3.40.50.10490">
    <property type="entry name" value="Glucose-6-phosphate isomerase like protein, domain 1"/>
    <property type="match status" value="1"/>
</dbReference>
<dbReference type="InParanoid" id="A0A804RRI9"/>
<dbReference type="EnsemblPlants" id="Zm00001eb434970_T001">
    <property type="protein sequence ID" value="Zm00001eb434970_P001"/>
    <property type="gene ID" value="Zm00001eb434970"/>
</dbReference>